<keyword evidence="5 11" id="KW-0812">Transmembrane</keyword>
<evidence type="ECO:0000313" key="14">
    <source>
        <dbReference type="Proteomes" id="UP001057532"/>
    </source>
</evidence>
<evidence type="ECO:0000256" key="7">
    <source>
        <dbReference type="ARBA" id="ARBA00022840"/>
    </source>
</evidence>
<comment type="similarity">
    <text evidence="10">Belongs to the ABC transporter superfamily. Macrolide exporter (TC 3.A.1.122) family.</text>
</comment>
<feature type="transmembrane region" description="Helical" evidence="11">
    <location>
        <begin position="566"/>
        <end position="589"/>
    </location>
</feature>
<keyword evidence="8 11" id="KW-1133">Transmembrane helix</keyword>
<keyword evidence="9 11" id="KW-0472">Membrane</keyword>
<dbReference type="InterPro" id="IPR003439">
    <property type="entry name" value="ABC_transporter-like_ATP-bd"/>
</dbReference>
<feature type="transmembrane region" description="Helical" evidence="11">
    <location>
        <begin position="265"/>
        <end position="284"/>
    </location>
</feature>
<reference evidence="13" key="1">
    <citation type="submission" date="2022-05" db="EMBL/GenBank/DDBJ databases">
        <authorList>
            <person name="Oliphant S.A."/>
            <person name="Watson-Haigh N.S."/>
            <person name="Sumby K.M."/>
            <person name="Gardner J.M."/>
            <person name="Jiranek V."/>
        </authorList>
    </citation>
    <scope>NUCLEOTIDE SEQUENCE</scope>
    <source>
        <strain evidence="13">Ru20-1</strain>
    </source>
</reference>
<dbReference type="SUPFAM" id="SSF52540">
    <property type="entry name" value="P-loop containing nucleoside triphosphate hydrolases"/>
    <property type="match status" value="1"/>
</dbReference>
<evidence type="ECO:0000256" key="4">
    <source>
        <dbReference type="ARBA" id="ARBA00022519"/>
    </source>
</evidence>
<dbReference type="RefSeq" id="WP_252780461.1">
    <property type="nucleotide sequence ID" value="NZ_CP097478.1"/>
</dbReference>
<keyword evidence="6" id="KW-0547">Nucleotide-binding</keyword>
<dbReference type="PANTHER" id="PTHR42798:SF6">
    <property type="entry name" value="CELL DIVISION ATP-BINDING PROTEIN FTSE"/>
    <property type="match status" value="1"/>
</dbReference>
<organism evidence="13 14">
    <name type="scientific">Fructilactobacillus ixorae</name>
    <dbReference type="NCBI Taxonomy" id="1750535"/>
    <lineage>
        <taxon>Bacteria</taxon>
        <taxon>Bacillati</taxon>
        <taxon>Bacillota</taxon>
        <taxon>Bacilli</taxon>
        <taxon>Lactobacillales</taxon>
        <taxon>Lactobacillaceae</taxon>
        <taxon>Fructilactobacillus</taxon>
    </lineage>
</organism>
<dbReference type="PROSITE" id="PS50893">
    <property type="entry name" value="ABC_TRANSPORTER_2"/>
    <property type="match status" value="1"/>
</dbReference>
<keyword evidence="2" id="KW-0813">Transport</keyword>
<protein>
    <submittedName>
        <fullName evidence="13">ATP-binding cassette domain-containing protein</fullName>
    </submittedName>
</protein>
<evidence type="ECO:0000256" key="1">
    <source>
        <dbReference type="ARBA" id="ARBA00004429"/>
    </source>
</evidence>
<dbReference type="InterPro" id="IPR003838">
    <property type="entry name" value="ABC3_permease_C"/>
</dbReference>
<comment type="subcellular location">
    <subcellularLocation>
        <location evidence="1">Cell inner membrane</location>
        <topology evidence="1">Multi-pass membrane protein</topology>
    </subcellularLocation>
</comment>
<evidence type="ECO:0000256" key="3">
    <source>
        <dbReference type="ARBA" id="ARBA00022475"/>
    </source>
</evidence>
<dbReference type="CDD" id="cd03255">
    <property type="entry name" value="ABC_MJ0796_LolCDE_FtsE"/>
    <property type="match status" value="1"/>
</dbReference>
<evidence type="ECO:0000256" key="6">
    <source>
        <dbReference type="ARBA" id="ARBA00022741"/>
    </source>
</evidence>
<dbReference type="Gene3D" id="3.40.50.300">
    <property type="entry name" value="P-loop containing nucleotide triphosphate hydrolases"/>
    <property type="match status" value="1"/>
</dbReference>
<dbReference type="GO" id="GO:0005524">
    <property type="term" value="F:ATP binding"/>
    <property type="evidence" value="ECO:0007669"/>
    <property type="project" value="UniProtKB-KW"/>
</dbReference>
<feature type="transmembrane region" description="Helical" evidence="11">
    <location>
        <begin position="515"/>
        <end position="541"/>
    </location>
</feature>
<accession>A0ABY5C4U3</accession>
<keyword evidence="4" id="KW-0997">Cell inner membrane</keyword>
<evidence type="ECO:0000256" key="5">
    <source>
        <dbReference type="ARBA" id="ARBA00022692"/>
    </source>
</evidence>
<evidence type="ECO:0000313" key="13">
    <source>
        <dbReference type="EMBL" id="USS93597.1"/>
    </source>
</evidence>
<evidence type="ECO:0000256" key="8">
    <source>
        <dbReference type="ARBA" id="ARBA00022989"/>
    </source>
</evidence>
<name>A0ABY5C4U3_9LACO</name>
<evidence type="ECO:0000256" key="10">
    <source>
        <dbReference type="ARBA" id="ARBA00038388"/>
    </source>
</evidence>
<dbReference type="Pfam" id="PF12704">
    <property type="entry name" value="MacB_PCD"/>
    <property type="match status" value="1"/>
</dbReference>
<keyword evidence="7 13" id="KW-0067">ATP-binding</keyword>
<keyword evidence="3" id="KW-1003">Cell membrane</keyword>
<evidence type="ECO:0000256" key="11">
    <source>
        <dbReference type="SAM" id="Phobius"/>
    </source>
</evidence>
<proteinExistence type="inferred from homology"/>
<dbReference type="Pfam" id="PF02687">
    <property type="entry name" value="FtsX"/>
    <property type="match status" value="1"/>
</dbReference>
<dbReference type="EMBL" id="CP097478">
    <property type="protein sequence ID" value="USS93597.1"/>
    <property type="molecule type" value="Genomic_DNA"/>
</dbReference>
<sequence>MAYLQLQDIHKSYQVDHQEFHVLNGINLAFERGEFVSILGESGGGKTTLMNIIAGLDSHYTGDVLLNGKSLKRDTPKELDQYRRSTIGFVFQSFNLISHLTIRDNVLVSLEMTNLSHHEQLKRADHLLDQVGLSDHKNKYPNQLSGGQKQRVSIARALASDPDIIIADEPTGALDAENTDEILQLLNQIAKDGKLVIAVTHSQVVANYGTRIVHLANGLIDDDRVLKPAYPVETTPKPFRDKVASSRSMATMAWHHFRYNLKRNLLIMFGAAIGIFSVILMLGLGNGTKGYINHEIYSQINPNTIQVAKNVNADNPTPKEMRLTTHDQKRLANIAGVKHVTPGYFAAGGGQLKSGQQTVTLSLLQTFDNTLRKSSIKAGHAPQQNEILISKKEAKQLNKQHPNQVVGQKATLYLNIANDQTQAPQVLQQEVTISGVTDSNNLPDAVSYGTLKAMHQAANVPFGPNYLAVDITGGVQNVQPVQKQIKALENSKHKQAYQITGAGSIVSILNTYVNLAVAVLTSIAAISLLVSAIMIIVVLYISVSERTKEIGILRALGFSKGNIRKLFIFEAVFLGFFSALVAIVLAYLVEWGVNSLSQSGIHYHIMQISVGNAIFGLAISVIICLLAALLPARKAAKVDPIVSLSAE</sequence>
<dbReference type="InterPro" id="IPR017871">
    <property type="entry name" value="ABC_transporter-like_CS"/>
</dbReference>
<dbReference type="Proteomes" id="UP001057532">
    <property type="component" value="Chromosome"/>
</dbReference>
<dbReference type="PANTHER" id="PTHR42798">
    <property type="entry name" value="LIPOPROTEIN-RELEASING SYSTEM ATP-BINDING PROTEIN LOLD"/>
    <property type="match status" value="1"/>
</dbReference>
<dbReference type="InterPro" id="IPR003593">
    <property type="entry name" value="AAA+_ATPase"/>
</dbReference>
<dbReference type="PROSITE" id="PS00211">
    <property type="entry name" value="ABC_TRANSPORTER_1"/>
    <property type="match status" value="1"/>
</dbReference>
<dbReference type="InterPro" id="IPR025857">
    <property type="entry name" value="MacB_PCD"/>
</dbReference>
<dbReference type="InterPro" id="IPR027417">
    <property type="entry name" value="P-loop_NTPase"/>
</dbReference>
<feature type="domain" description="ABC transporter" evidence="12">
    <location>
        <begin position="4"/>
        <end position="242"/>
    </location>
</feature>
<dbReference type="InterPro" id="IPR017911">
    <property type="entry name" value="MacB-like_ATP-bd"/>
</dbReference>
<feature type="transmembrane region" description="Helical" evidence="11">
    <location>
        <begin position="609"/>
        <end position="630"/>
    </location>
</feature>
<gene>
    <name evidence="13" type="ORF">M8332_01735</name>
</gene>
<dbReference type="SMART" id="SM00382">
    <property type="entry name" value="AAA"/>
    <property type="match status" value="1"/>
</dbReference>
<evidence type="ECO:0000259" key="12">
    <source>
        <dbReference type="PROSITE" id="PS50893"/>
    </source>
</evidence>
<evidence type="ECO:0000256" key="9">
    <source>
        <dbReference type="ARBA" id="ARBA00023136"/>
    </source>
</evidence>
<keyword evidence="14" id="KW-1185">Reference proteome</keyword>
<dbReference type="Pfam" id="PF00005">
    <property type="entry name" value="ABC_tran"/>
    <property type="match status" value="1"/>
</dbReference>
<evidence type="ECO:0000256" key="2">
    <source>
        <dbReference type="ARBA" id="ARBA00022448"/>
    </source>
</evidence>